<feature type="transmembrane region" description="Helical" evidence="1">
    <location>
        <begin position="29"/>
        <end position="45"/>
    </location>
</feature>
<feature type="transmembrane region" description="Helical" evidence="1">
    <location>
        <begin position="304"/>
        <end position="323"/>
    </location>
</feature>
<feature type="transmembrane region" description="Helical" evidence="1">
    <location>
        <begin position="99"/>
        <end position="119"/>
    </location>
</feature>
<keyword evidence="1" id="KW-0812">Transmembrane</keyword>
<feature type="transmembrane region" description="Helical" evidence="1">
    <location>
        <begin position="57"/>
        <end position="79"/>
    </location>
</feature>
<keyword evidence="1" id="KW-0472">Membrane</keyword>
<organism evidence="2 3">
    <name type="scientific">Pedobacter soli</name>
    <dbReference type="NCBI Taxonomy" id="390242"/>
    <lineage>
        <taxon>Bacteria</taxon>
        <taxon>Pseudomonadati</taxon>
        <taxon>Bacteroidota</taxon>
        <taxon>Sphingobacteriia</taxon>
        <taxon>Sphingobacteriales</taxon>
        <taxon>Sphingobacteriaceae</taxon>
        <taxon>Pedobacter</taxon>
    </lineage>
</organism>
<dbReference type="EMBL" id="FMZH01000006">
    <property type="protein sequence ID" value="SDD53393.1"/>
    <property type="molecule type" value="Genomic_DNA"/>
</dbReference>
<evidence type="ECO:0000313" key="2">
    <source>
        <dbReference type="EMBL" id="SDD53393.1"/>
    </source>
</evidence>
<gene>
    <name evidence="2" type="ORF">SAMN04488024_106149</name>
</gene>
<keyword evidence="1" id="KW-1133">Transmembrane helix</keyword>
<evidence type="ECO:0000256" key="1">
    <source>
        <dbReference type="SAM" id="Phobius"/>
    </source>
</evidence>
<dbReference type="InterPro" id="IPR025291">
    <property type="entry name" value="DUF4153"/>
</dbReference>
<feature type="transmembrane region" description="Helical" evidence="1">
    <location>
        <begin position="404"/>
        <end position="424"/>
    </location>
</feature>
<dbReference type="Pfam" id="PF13687">
    <property type="entry name" value="DUF4153"/>
    <property type="match status" value="1"/>
</dbReference>
<reference evidence="3" key="1">
    <citation type="submission" date="2016-10" db="EMBL/GenBank/DDBJ databases">
        <authorList>
            <person name="Varghese N."/>
            <person name="Submissions S."/>
        </authorList>
    </citation>
    <scope>NUCLEOTIDE SEQUENCE [LARGE SCALE GENOMIC DNA]</scope>
    <source>
        <strain evidence="3">DSM 18609</strain>
    </source>
</reference>
<dbReference type="Proteomes" id="UP000199455">
    <property type="component" value="Unassembled WGS sequence"/>
</dbReference>
<dbReference type="RefSeq" id="WP_090769810.1">
    <property type="nucleotide sequence ID" value="NZ_FMZH01000006.1"/>
</dbReference>
<sequence length="522" mass="60361">MKTKSNFLLLSTLLGGLLFSYIFWEEWLALNQLIYSIFIITVTFFNSEVAKSNKFKIYALAHLLAAVLVVINNSVLTSVSYNISLLFFVGFAHYQAVRTIYVAAMATTLQFITVPATIIKRLSELKIGKFDLKPVFRPIKYILLPLFIIFVFTAIYTGANEIFAHYLESTFTSIYNFFNNIFGFIFQDLSLPRFMHFCFGLFLTAALIITFYNKSIEKLEASCNEKLLRIRRGKKPRSIWYEVAHTFTSQIITKKMALKTEYIIGLISFISLNLLLLCVNLIDISTLWFGYKPEGNFSSDLHDGTNALIFSIVLAMVVILYFFRGNLNFYYKSKTLKSLAIAWMVQNFILIISVFIRDGYYIEFYGLTHKRIGVLVFAILCIIGLATVYIKVVKEKTLFYLFKINGNIWFVLLLAFSLVNWDVFIARYNLSHSDRVAVDAGYLLSLSDKTLPLLDQNRAKLHYTPPKDLYGKEIAKPQNAQFYGELLDERIGYFKERYQNVSWLSWNLQDWNTAKYFGVSKQ</sequence>
<dbReference type="STRING" id="390242.SAMN04488024_106149"/>
<feature type="transmembrane region" description="Helical" evidence="1">
    <location>
        <begin position="139"/>
        <end position="159"/>
    </location>
</feature>
<feature type="transmembrane region" description="Helical" evidence="1">
    <location>
        <begin position="194"/>
        <end position="212"/>
    </location>
</feature>
<feature type="transmembrane region" description="Helical" evidence="1">
    <location>
        <begin position="335"/>
        <end position="356"/>
    </location>
</feature>
<keyword evidence="3" id="KW-1185">Reference proteome</keyword>
<feature type="transmembrane region" description="Helical" evidence="1">
    <location>
        <begin position="372"/>
        <end position="392"/>
    </location>
</feature>
<dbReference type="AlphaFoldDB" id="A0A1G6VJ35"/>
<accession>A0A1G6VJ35</accession>
<evidence type="ECO:0000313" key="3">
    <source>
        <dbReference type="Proteomes" id="UP000199455"/>
    </source>
</evidence>
<feature type="transmembrane region" description="Helical" evidence="1">
    <location>
        <begin position="262"/>
        <end position="284"/>
    </location>
</feature>
<proteinExistence type="predicted"/>
<name>A0A1G6VJ35_9SPHI</name>
<feature type="transmembrane region" description="Helical" evidence="1">
    <location>
        <begin position="7"/>
        <end position="23"/>
    </location>
</feature>
<protein>
    <submittedName>
        <fullName evidence="2">Uncharacterized protein</fullName>
    </submittedName>
</protein>